<gene>
    <name evidence="1" type="ORF">COV74_07110</name>
</gene>
<organism evidence="1 2">
    <name type="scientific">Candidatus Abzuiibacterium crystallinum</name>
    <dbReference type="NCBI Taxonomy" id="1974748"/>
    <lineage>
        <taxon>Bacteria</taxon>
        <taxon>Pseudomonadati</taxon>
        <taxon>Candidatus Omnitrophota</taxon>
        <taxon>Candidatus Abzuiibacterium</taxon>
    </lineage>
</organism>
<proteinExistence type="predicted"/>
<dbReference type="EMBL" id="PCVY01000058">
    <property type="protein sequence ID" value="PIQ85930.1"/>
    <property type="molecule type" value="Genomic_DNA"/>
</dbReference>
<evidence type="ECO:0000313" key="2">
    <source>
        <dbReference type="Proteomes" id="UP000230859"/>
    </source>
</evidence>
<sequence>MNQAQIRRFFKQLSRRYPHGCRIILTGAAGGALLGRVRATMDIDFAVRLRTKKSKHRQWQVFERAVRQAALQTGIAAQYAEDIDRWSMIHFLDYDRHTIPFEKFGKIEVHILDPIYWAIGKLARYLDPDIRDLVQVLKKKQPLWRKAVRIWGKALRKSPKSTACYLFRRHVEDFLTAYGPVIWRRAFDGKLAVQMFRRSAGIRV</sequence>
<accession>A0A2H0LNC1</accession>
<dbReference type="Proteomes" id="UP000230859">
    <property type="component" value="Unassembled WGS sequence"/>
</dbReference>
<reference evidence="1 2" key="1">
    <citation type="submission" date="2017-09" db="EMBL/GenBank/DDBJ databases">
        <title>Depth-based differentiation of microbial function through sediment-hosted aquifers and enrichment of novel symbionts in the deep terrestrial subsurface.</title>
        <authorList>
            <person name="Probst A.J."/>
            <person name="Ladd B."/>
            <person name="Jarett J.K."/>
            <person name="Geller-Mcgrath D.E."/>
            <person name="Sieber C.M."/>
            <person name="Emerson J.B."/>
            <person name="Anantharaman K."/>
            <person name="Thomas B.C."/>
            <person name="Malmstrom R."/>
            <person name="Stieglmeier M."/>
            <person name="Klingl A."/>
            <person name="Woyke T."/>
            <person name="Ryan C.M."/>
            <person name="Banfield J.F."/>
        </authorList>
    </citation>
    <scope>NUCLEOTIDE SEQUENCE [LARGE SCALE GENOMIC DNA]</scope>
    <source>
        <strain evidence="1">CG11_big_fil_rev_8_21_14_0_20_45_26</strain>
    </source>
</reference>
<dbReference type="AlphaFoldDB" id="A0A2H0LNC1"/>
<protein>
    <submittedName>
        <fullName evidence="1">Uncharacterized protein</fullName>
    </submittedName>
</protein>
<comment type="caution">
    <text evidence="1">The sequence shown here is derived from an EMBL/GenBank/DDBJ whole genome shotgun (WGS) entry which is preliminary data.</text>
</comment>
<evidence type="ECO:0000313" key="1">
    <source>
        <dbReference type="EMBL" id="PIQ85930.1"/>
    </source>
</evidence>
<name>A0A2H0LNC1_9BACT</name>